<protein>
    <recommendedName>
        <fullName evidence="2">PglZ domain-containing protein</fullName>
    </recommendedName>
</protein>
<dbReference type="EMBL" id="SNRY01001737">
    <property type="protein sequence ID" value="KAA6328891.1"/>
    <property type="molecule type" value="Genomic_DNA"/>
</dbReference>
<reference evidence="1" key="1">
    <citation type="submission" date="2019-03" db="EMBL/GenBank/DDBJ databases">
        <title>Single cell metagenomics reveals metabolic interactions within the superorganism composed of flagellate Streblomastix strix and complex community of Bacteroidetes bacteria on its surface.</title>
        <authorList>
            <person name="Treitli S.C."/>
            <person name="Kolisko M."/>
            <person name="Husnik F."/>
            <person name="Keeling P."/>
            <person name="Hampl V."/>
        </authorList>
    </citation>
    <scope>NUCLEOTIDE SEQUENCE</scope>
    <source>
        <strain evidence="1">STM</strain>
    </source>
</reference>
<accession>A0A5J4R727</accession>
<gene>
    <name evidence="1" type="ORF">EZS27_022256</name>
</gene>
<organism evidence="1">
    <name type="scientific">termite gut metagenome</name>
    <dbReference type="NCBI Taxonomy" id="433724"/>
    <lineage>
        <taxon>unclassified sequences</taxon>
        <taxon>metagenomes</taxon>
        <taxon>organismal metagenomes</taxon>
    </lineage>
</organism>
<evidence type="ECO:0000313" key="1">
    <source>
        <dbReference type="EMBL" id="KAA6328891.1"/>
    </source>
</evidence>
<proteinExistence type="predicted"/>
<dbReference type="AlphaFoldDB" id="A0A5J4R727"/>
<dbReference type="NCBIfam" id="NF033445">
    <property type="entry name" value="BREX_PglZ_4"/>
    <property type="match status" value="1"/>
</dbReference>
<sequence>MSESELQRIYPDFATYMNDIKFNSWANSYIQAYKQAKIKNECTDEIKNFIAEKNANEASFYKWYHSFELSKELLAKENIGKVYWLDGTGVEWLSLIKSCIEKSNFQIQKCVIARTDIPSSTEYNVFENITKLDDLDNFIHNNLYQYPQTICREIEIIKDIFSKILNQTIETTIAIVSDHGLTALSRLVDSKKYAAKASHEGRYIKLDSEETIEDTDYIRHKNGTDNYKVALTHASLNTKSVCEVHGGCTRRFKY</sequence>
<evidence type="ECO:0008006" key="2">
    <source>
        <dbReference type="Google" id="ProtNLM"/>
    </source>
</evidence>
<comment type="caution">
    <text evidence="1">The sequence shown here is derived from an EMBL/GenBank/DDBJ whole genome shotgun (WGS) entry which is preliminary data.</text>
</comment>
<name>A0A5J4R727_9ZZZZ</name>